<evidence type="ECO:0000256" key="1">
    <source>
        <dbReference type="ARBA" id="ARBA00022679"/>
    </source>
</evidence>
<evidence type="ECO:0000313" key="2">
    <source>
        <dbReference type="EMBL" id="CAL1414942.1"/>
    </source>
</evidence>
<dbReference type="AlphaFoldDB" id="A0AAV2GX29"/>
<dbReference type="Pfam" id="PF02458">
    <property type="entry name" value="Transferase"/>
    <property type="match status" value="1"/>
</dbReference>
<accession>A0AAV2GX29</accession>
<dbReference type="PANTHER" id="PTHR31896:SF12">
    <property type="entry name" value="HXXXD-TYPE ACYL-TRANSFERASE FAMILY PROTEIN"/>
    <property type="match status" value="1"/>
</dbReference>
<dbReference type="InterPro" id="IPR023213">
    <property type="entry name" value="CAT-like_dom_sf"/>
</dbReference>
<gene>
    <name evidence="2" type="ORF">LTRI10_LOCUS54073</name>
</gene>
<sequence>MKRPIHLPPWDLLMLSVHYIQKGHLYQKPSAGLHIVEFLRGLNHALSLTLSHFYPLVGCLVTFECPYDEGSYVVSLDCVNGPGARLIHAVADLTISDILFPTYVHRRRPIVLRP</sequence>
<organism evidence="2 3">
    <name type="scientific">Linum trigynum</name>
    <dbReference type="NCBI Taxonomy" id="586398"/>
    <lineage>
        <taxon>Eukaryota</taxon>
        <taxon>Viridiplantae</taxon>
        <taxon>Streptophyta</taxon>
        <taxon>Embryophyta</taxon>
        <taxon>Tracheophyta</taxon>
        <taxon>Spermatophyta</taxon>
        <taxon>Magnoliopsida</taxon>
        <taxon>eudicotyledons</taxon>
        <taxon>Gunneridae</taxon>
        <taxon>Pentapetalae</taxon>
        <taxon>rosids</taxon>
        <taxon>fabids</taxon>
        <taxon>Malpighiales</taxon>
        <taxon>Linaceae</taxon>
        <taxon>Linum</taxon>
    </lineage>
</organism>
<keyword evidence="3" id="KW-1185">Reference proteome</keyword>
<dbReference type="PANTHER" id="PTHR31896">
    <property type="entry name" value="FAMILY REGULATORY PROTEIN, PUTATIVE (AFU_ORTHOLOGUE AFUA_3G14730)-RELATED"/>
    <property type="match status" value="1"/>
</dbReference>
<evidence type="ECO:0000313" key="3">
    <source>
        <dbReference type="Proteomes" id="UP001497516"/>
    </source>
</evidence>
<reference evidence="2 3" key="1">
    <citation type="submission" date="2024-04" db="EMBL/GenBank/DDBJ databases">
        <authorList>
            <person name="Fracassetti M."/>
        </authorList>
    </citation>
    <scope>NUCLEOTIDE SEQUENCE [LARGE SCALE GENOMIC DNA]</scope>
</reference>
<keyword evidence="1" id="KW-0808">Transferase</keyword>
<dbReference type="Gene3D" id="3.30.559.10">
    <property type="entry name" value="Chloramphenicol acetyltransferase-like domain"/>
    <property type="match status" value="1"/>
</dbReference>
<protein>
    <submittedName>
        <fullName evidence="2">Uncharacterized protein</fullName>
    </submittedName>
</protein>
<dbReference type="Proteomes" id="UP001497516">
    <property type="component" value="Chromosome 9"/>
</dbReference>
<name>A0AAV2GX29_9ROSI</name>
<dbReference type="EMBL" id="OZ034822">
    <property type="protein sequence ID" value="CAL1414942.1"/>
    <property type="molecule type" value="Genomic_DNA"/>
</dbReference>
<proteinExistence type="predicted"/>
<dbReference type="InterPro" id="IPR051283">
    <property type="entry name" value="Sec_Metabolite_Acyltrans"/>
</dbReference>
<dbReference type="GO" id="GO:0016740">
    <property type="term" value="F:transferase activity"/>
    <property type="evidence" value="ECO:0007669"/>
    <property type="project" value="UniProtKB-KW"/>
</dbReference>